<dbReference type="Gene3D" id="6.10.340.10">
    <property type="match status" value="1"/>
</dbReference>
<evidence type="ECO:0000256" key="7">
    <source>
        <dbReference type="ARBA" id="ARBA00022692"/>
    </source>
</evidence>
<evidence type="ECO:0000256" key="12">
    <source>
        <dbReference type="ARBA" id="ARBA00023012"/>
    </source>
</evidence>
<dbReference type="CDD" id="cd17546">
    <property type="entry name" value="REC_hyHK_CKI1_RcsC-like"/>
    <property type="match status" value="1"/>
</dbReference>
<dbReference type="EMBL" id="JXXZ01000001">
    <property type="protein sequence ID" value="KJZ02239.1"/>
    <property type="molecule type" value="Genomic_DNA"/>
</dbReference>
<accession>A0A0F4PRX8</accession>
<dbReference type="GO" id="GO:0005524">
    <property type="term" value="F:ATP binding"/>
    <property type="evidence" value="ECO:0007669"/>
    <property type="project" value="UniProtKB-KW"/>
</dbReference>
<dbReference type="PROSITE" id="PS50110">
    <property type="entry name" value="RESPONSE_REGULATORY"/>
    <property type="match status" value="1"/>
</dbReference>
<dbReference type="Pfam" id="PF02743">
    <property type="entry name" value="dCache_1"/>
    <property type="match status" value="1"/>
</dbReference>
<keyword evidence="8" id="KW-0547">Nucleotide-binding</keyword>
<organism evidence="19 20">
    <name type="scientific">Pseudoalteromonas ruthenica</name>
    <dbReference type="NCBI Taxonomy" id="151081"/>
    <lineage>
        <taxon>Bacteria</taxon>
        <taxon>Pseudomonadati</taxon>
        <taxon>Pseudomonadota</taxon>
        <taxon>Gammaproteobacteria</taxon>
        <taxon>Alteromonadales</taxon>
        <taxon>Pseudoalteromonadaceae</taxon>
        <taxon>Pseudoalteromonas</taxon>
    </lineage>
</organism>
<feature type="modified residue" description="4-aspartylphosphate" evidence="14">
    <location>
        <position position="854"/>
    </location>
</feature>
<dbReference type="CDD" id="cd00082">
    <property type="entry name" value="HisKA"/>
    <property type="match status" value="1"/>
</dbReference>
<feature type="domain" description="Histidine kinase" evidence="17">
    <location>
        <begin position="567"/>
        <end position="784"/>
    </location>
</feature>
<dbReference type="PROSITE" id="PS50109">
    <property type="entry name" value="HIS_KIN"/>
    <property type="match status" value="1"/>
</dbReference>
<dbReference type="PRINTS" id="PR00344">
    <property type="entry name" value="BCTRLSENSOR"/>
</dbReference>
<reference evidence="19 20" key="1">
    <citation type="journal article" date="2015" name="BMC Genomics">
        <title>Genome mining reveals unlocked bioactive potential of marine Gram-negative bacteria.</title>
        <authorList>
            <person name="Machado H."/>
            <person name="Sonnenschein E.C."/>
            <person name="Melchiorsen J."/>
            <person name="Gram L."/>
        </authorList>
    </citation>
    <scope>NUCLEOTIDE SEQUENCE [LARGE SCALE GENOMIC DNA]</scope>
    <source>
        <strain evidence="19 20">S3137</strain>
    </source>
</reference>
<dbReference type="Pfam" id="PF02518">
    <property type="entry name" value="HATPase_c"/>
    <property type="match status" value="1"/>
</dbReference>
<dbReference type="CDD" id="cd16922">
    <property type="entry name" value="HATPase_EvgS-ArcB-TorS-like"/>
    <property type="match status" value="1"/>
</dbReference>
<dbReference type="SMART" id="SM00448">
    <property type="entry name" value="REC"/>
    <property type="match status" value="1"/>
</dbReference>
<dbReference type="InterPro" id="IPR005467">
    <property type="entry name" value="His_kinase_dom"/>
</dbReference>
<evidence type="ECO:0000256" key="2">
    <source>
        <dbReference type="ARBA" id="ARBA00004651"/>
    </source>
</evidence>
<keyword evidence="11 16" id="KW-1133">Transmembrane helix</keyword>
<sequence length="926" mass="104731">MSTIRTGLQSSNKFMVACLLGLIGGLTHLIPVWFLDSSEFLFGQIFVLLSLVALGLRYSVITLAIASAFIFYRWQHAWPSIAFLLELIWLHWFCCRRLRRPLLPWGGVFWLLVGLPLLVVFGHWMVELPWLSLTTAIFKYLLNAIISLAVVDLLSYFLPFIVWHYRQNSLKHILSYVVSVLILLVVLLTTVILVNDHYERIEYEVNTQLRAHADRVSQQIDSYLEQHQNAIVSARDTLAQGVDERWQLSHLGQMYPGFISTVLINQQGVAYVGWPKSLLDGLSAQQRDVTDRDYFTQAHSHPNGYISSVFRGRGLGDNPIVGISAPIYEKQQFAGVIEGSLRLESFRRFRPYLFEQQGELLVIDANNHVVYSSVNTYKVLSHLEPPALAEFNGDSSALYRSANNELYYSRSLNSSQTGWTVIAMMNRLHVNSVVASTWLYVLLLTLVLLLLAGIFIRQLSQRLVAPLNFLTQVMQRYPMLPNKTPLCQHEWREVQQLHEQFDSLVVQLQQSFEQLAQSDDRNRDLNKQLTRFNQELERKVQEQTAELKTAVHRANQASRAKSQFLANMSHELRTPMNGVLGITDILLQDSQLSAQQRQYLATLGASAQNLLQILNDILDFSKIEANALELNAQPLATRAFFTHVEQVFNSANDNKEVRFACEIAANVPSSIRVDELRLNQVITNLLSNAKKFTERGEIVLSVQYRNDELQVTVRDTGIGMSEEQQARIFTEFTQADVSTARRYGGTGLGLAICRSLVQKMGGDICVSSAEGEGSCFSFTIKAPACEDIEVNQHSELSAPDLTERHVLVVEDNAVNQLVLAKMLEPLGCEVAIAQDGVQALDMLQQQRYDVVLMDCQMPHMDGYQCTQHIRKEPHKYGVMPVIAITANAYEEDKNRCLAAGMNAFVSKPLQAHELHRSIRAVLNISH</sequence>
<evidence type="ECO:0000256" key="4">
    <source>
        <dbReference type="ARBA" id="ARBA00022475"/>
    </source>
</evidence>
<keyword evidence="5 14" id="KW-0597">Phosphoprotein</keyword>
<proteinExistence type="predicted"/>
<dbReference type="SMART" id="SM00387">
    <property type="entry name" value="HATPase_c"/>
    <property type="match status" value="1"/>
</dbReference>
<dbReference type="InterPro" id="IPR033479">
    <property type="entry name" value="dCache_1"/>
</dbReference>
<dbReference type="GO" id="GO:0000155">
    <property type="term" value="F:phosphorelay sensor kinase activity"/>
    <property type="evidence" value="ECO:0007669"/>
    <property type="project" value="InterPro"/>
</dbReference>
<evidence type="ECO:0000256" key="8">
    <source>
        <dbReference type="ARBA" id="ARBA00022741"/>
    </source>
</evidence>
<dbReference type="InterPro" id="IPR011006">
    <property type="entry name" value="CheY-like_superfamily"/>
</dbReference>
<dbReference type="AlphaFoldDB" id="A0A0F4PRX8"/>
<evidence type="ECO:0000259" key="18">
    <source>
        <dbReference type="PROSITE" id="PS50110"/>
    </source>
</evidence>
<evidence type="ECO:0000256" key="16">
    <source>
        <dbReference type="SAM" id="Phobius"/>
    </source>
</evidence>
<dbReference type="GeneID" id="58227016"/>
<keyword evidence="15" id="KW-0175">Coiled coil</keyword>
<feature type="coiled-coil region" evidence="15">
    <location>
        <begin position="508"/>
        <end position="553"/>
    </location>
</feature>
<feature type="domain" description="Response regulatory" evidence="18">
    <location>
        <begin position="805"/>
        <end position="922"/>
    </location>
</feature>
<feature type="transmembrane region" description="Helical" evidence="16">
    <location>
        <begin position="14"/>
        <end position="34"/>
    </location>
</feature>
<dbReference type="Gene3D" id="3.40.50.2300">
    <property type="match status" value="1"/>
</dbReference>
<dbReference type="EC" id="2.7.13.3" evidence="3"/>
<dbReference type="eggNOG" id="COG0642">
    <property type="taxonomic scope" value="Bacteria"/>
</dbReference>
<dbReference type="GO" id="GO:0005886">
    <property type="term" value="C:plasma membrane"/>
    <property type="evidence" value="ECO:0007669"/>
    <property type="project" value="UniProtKB-SubCell"/>
</dbReference>
<dbReference type="SUPFAM" id="SSF52172">
    <property type="entry name" value="CheY-like"/>
    <property type="match status" value="1"/>
</dbReference>
<feature type="transmembrane region" description="Helical" evidence="16">
    <location>
        <begin position="77"/>
        <end position="95"/>
    </location>
</feature>
<dbReference type="Gene3D" id="3.30.565.10">
    <property type="entry name" value="Histidine kinase-like ATPase, C-terminal domain"/>
    <property type="match status" value="1"/>
</dbReference>
<dbReference type="FunFam" id="3.30.565.10:FF:000010">
    <property type="entry name" value="Sensor histidine kinase RcsC"/>
    <property type="match status" value="1"/>
</dbReference>
<dbReference type="SUPFAM" id="SSF55874">
    <property type="entry name" value="ATPase domain of HSP90 chaperone/DNA topoisomerase II/histidine kinase"/>
    <property type="match status" value="1"/>
</dbReference>
<feature type="transmembrane region" description="Helical" evidence="16">
    <location>
        <begin position="173"/>
        <end position="194"/>
    </location>
</feature>
<dbReference type="InterPro" id="IPR003594">
    <property type="entry name" value="HATPase_dom"/>
</dbReference>
<dbReference type="PATRIC" id="fig|151081.8.peg.1336"/>
<dbReference type="SMART" id="SM00388">
    <property type="entry name" value="HisKA"/>
    <property type="match status" value="1"/>
</dbReference>
<protein>
    <recommendedName>
        <fullName evidence="3">histidine kinase</fullName>
        <ecNumber evidence="3">2.7.13.3</ecNumber>
    </recommendedName>
</protein>
<keyword evidence="4" id="KW-1003">Cell membrane</keyword>
<evidence type="ECO:0000313" key="20">
    <source>
        <dbReference type="Proteomes" id="UP000033664"/>
    </source>
</evidence>
<dbReference type="Pfam" id="PF00072">
    <property type="entry name" value="Response_reg"/>
    <property type="match status" value="1"/>
</dbReference>
<keyword evidence="20" id="KW-1185">Reference proteome</keyword>
<feature type="transmembrane region" description="Helical" evidence="16">
    <location>
        <begin position="437"/>
        <end position="456"/>
    </location>
</feature>
<dbReference type="InterPro" id="IPR036097">
    <property type="entry name" value="HisK_dim/P_sf"/>
</dbReference>
<dbReference type="PANTHER" id="PTHR45339:SF1">
    <property type="entry name" value="HYBRID SIGNAL TRANSDUCTION HISTIDINE KINASE J"/>
    <property type="match status" value="1"/>
</dbReference>
<evidence type="ECO:0000256" key="5">
    <source>
        <dbReference type="ARBA" id="ARBA00022553"/>
    </source>
</evidence>
<evidence type="ECO:0000256" key="10">
    <source>
        <dbReference type="ARBA" id="ARBA00022840"/>
    </source>
</evidence>
<evidence type="ECO:0000256" key="13">
    <source>
        <dbReference type="ARBA" id="ARBA00023136"/>
    </source>
</evidence>
<comment type="caution">
    <text evidence="19">The sequence shown here is derived from an EMBL/GenBank/DDBJ whole genome shotgun (WGS) entry which is preliminary data.</text>
</comment>
<dbReference type="RefSeq" id="WP_045978982.1">
    <property type="nucleotide sequence ID" value="NZ_JXXY01000005.1"/>
</dbReference>
<dbReference type="CDD" id="cd12914">
    <property type="entry name" value="PDC1_DGC_like"/>
    <property type="match status" value="1"/>
</dbReference>
<feature type="transmembrane region" description="Helical" evidence="16">
    <location>
        <begin position="102"/>
        <end position="125"/>
    </location>
</feature>
<evidence type="ECO:0000256" key="3">
    <source>
        <dbReference type="ARBA" id="ARBA00012438"/>
    </source>
</evidence>
<name>A0A0F4PRX8_9GAMM</name>
<keyword evidence="9" id="KW-0418">Kinase</keyword>
<evidence type="ECO:0000256" key="11">
    <source>
        <dbReference type="ARBA" id="ARBA00022989"/>
    </source>
</evidence>
<dbReference type="Pfam" id="PF00512">
    <property type="entry name" value="HisKA"/>
    <property type="match status" value="1"/>
</dbReference>
<evidence type="ECO:0000256" key="14">
    <source>
        <dbReference type="PROSITE-ProRule" id="PRU00169"/>
    </source>
</evidence>
<dbReference type="InterPro" id="IPR004358">
    <property type="entry name" value="Sig_transdc_His_kin-like_C"/>
</dbReference>
<dbReference type="FunFam" id="1.10.287.130:FF:000003">
    <property type="entry name" value="Histidine kinase"/>
    <property type="match status" value="1"/>
</dbReference>
<comment type="subcellular location">
    <subcellularLocation>
        <location evidence="2">Cell membrane</location>
        <topology evidence="2">Multi-pass membrane protein</topology>
    </subcellularLocation>
</comment>
<comment type="catalytic activity">
    <reaction evidence="1">
        <text>ATP + protein L-histidine = ADP + protein N-phospho-L-histidine.</text>
        <dbReference type="EC" id="2.7.13.3"/>
    </reaction>
</comment>
<dbReference type="InterPro" id="IPR003661">
    <property type="entry name" value="HisK_dim/P_dom"/>
</dbReference>
<dbReference type="Gene3D" id="3.30.450.20">
    <property type="entry name" value="PAS domain"/>
    <property type="match status" value="1"/>
</dbReference>
<dbReference type="PANTHER" id="PTHR45339">
    <property type="entry name" value="HYBRID SIGNAL TRANSDUCTION HISTIDINE KINASE J"/>
    <property type="match status" value="1"/>
</dbReference>
<dbReference type="SUPFAM" id="SSF47384">
    <property type="entry name" value="Homodimeric domain of signal transducing histidine kinase"/>
    <property type="match status" value="1"/>
</dbReference>
<evidence type="ECO:0000313" key="19">
    <source>
        <dbReference type="EMBL" id="KJZ02239.1"/>
    </source>
</evidence>
<keyword evidence="13 16" id="KW-0472">Membrane</keyword>
<keyword evidence="10" id="KW-0067">ATP-binding</keyword>
<dbReference type="InterPro" id="IPR001789">
    <property type="entry name" value="Sig_transdc_resp-reg_receiver"/>
</dbReference>
<keyword evidence="12" id="KW-0902">Two-component regulatory system</keyword>
<keyword evidence="7 16" id="KW-0812">Transmembrane</keyword>
<evidence type="ECO:0000256" key="9">
    <source>
        <dbReference type="ARBA" id="ARBA00022777"/>
    </source>
</evidence>
<dbReference type="OrthoDB" id="9810730at2"/>
<evidence type="ECO:0000256" key="6">
    <source>
        <dbReference type="ARBA" id="ARBA00022679"/>
    </source>
</evidence>
<keyword evidence="6" id="KW-0808">Transferase</keyword>
<evidence type="ECO:0000256" key="15">
    <source>
        <dbReference type="SAM" id="Coils"/>
    </source>
</evidence>
<dbReference type="Gene3D" id="1.10.287.130">
    <property type="match status" value="1"/>
</dbReference>
<evidence type="ECO:0000256" key="1">
    <source>
        <dbReference type="ARBA" id="ARBA00000085"/>
    </source>
</evidence>
<dbReference type="InterPro" id="IPR036890">
    <property type="entry name" value="HATPase_C_sf"/>
</dbReference>
<dbReference type="Proteomes" id="UP000033664">
    <property type="component" value="Unassembled WGS sequence"/>
</dbReference>
<gene>
    <name evidence="19" type="ORF">TW72_00770</name>
</gene>
<feature type="transmembrane region" description="Helical" evidence="16">
    <location>
        <begin position="46"/>
        <end position="71"/>
    </location>
</feature>
<feature type="transmembrane region" description="Helical" evidence="16">
    <location>
        <begin position="137"/>
        <end position="161"/>
    </location>
</feature>
<evidence type="ECO:0000259" key="17">
    <source>
        <dbReference type="PROSITE" id="PS50109"/>
    </source>
</evidence>